<dbReference type="InterPro" id="IPR015517">
    <property type="entry name" value="dCMP_deaminase-rel"/>
</dbReference>
<feature type="domain" description="CMP/dCMP-type deaminase" evidence="9">
    <location>
        <begin position="12"/>
        <end position="153"/>
    </location>
</feature>
<evidence type="ECO:0000313" key="10">
    <source>
        <dbReference type="EMBL" id="CAH3170787.1"/>
    </source>
</evidence>
<keyword evidence="5" id="KW-0862">Zinc</keyword>
<dbReference type="PROSITE" id="PS00903">
    <property type="entry name" value="CYT_DCMP_DEAMINASES_1"/>
    <property type="match status" value="1"/>
</dbReference>
<feature type="region of interest" description="Disordered" evidence="8">
    <location>
        <begin position="179"/>
        <end position="200"/>
    </location>
</feature>
<organism evidence="10 11">
    <name type="scientific">Porites evermanni</name>
    <dbReference type="NCBI Taxonomy" id="104178"/>
    <lineage>
        <taxon>Eukaryota</taxon>
        <taxon>Metazoa</taxon>
        <taxon>Cnidaria</taxon>
        <taxon>Anthozoa</taxon>
        <taxon>Hexacorallia</taxon>
        <taxon>Scleractinia</taxon>
        <taxon>Fungiina</taxon>
        <taxon>Poritidae</taxon>
        <taxon>Porites</taxon>
    </lineage>
</organism>
<evidence type="ECO:0000256" key="7">
    <source>
        <dbReference type="ARBA" id="ARBA00041763"/>
    </source>
</evidence>
<evidence type="ECO:0000256" key="4">
    <source>
        <dbReference type="ARBA" id="ARBA00022801"/>
    </source>
</evidence>
<dbReference type="PANTHER" id="PTHR11086">
    <property type="entry name" value="DEOXYCYTIDYLATE DEAMINASE-RELATED"/>
    <property type="match status" value="1"/>
</dbReference>
<comment type="similarity">
    <text evidence="1">Belongs to the cytidine and deoxycytidylate deaminase family.</text>
</comment>
<keyword evidence="2" id="KW-0479">Metal-binding</keyword>
<keyword evidence="4" id="KW-0378">Hydrolase</keyword>
<evidence type="ECO:0000256" key="5">
    <source>
        <dbReference type="ARBA" id="ARBA00022833"/>
    </source>
</evidence>
<evidence type="ECO:0000259" key="9">
    <source>
        <dbReference type="PROSITE" id="PS51747"/>
    </source>
</evidence>
<keyword evidence="3" id="KW-0545">Nucleotide biosynthesis</keyword>
<dbReference type="Pfam" id="PF00383">
    <property type="entry name" value="dCMP_cyt_deam_1"/>
    <property type="match status" value="1"/>
</dbReference>
<reference evidence="10 11" key="1">
    <citation type="submission" date="2022-05" db="EMBL/GenBank/DDBJ databases">
        <authorList>
            <consortium name="Genoscope - CEA"/>
            <person name="William W."/>
        </authorList>
    </citation>
    <scope>NUCLEOTIDE SEQUENCE [LARGE SCALE GENOMIC DNA]</scope>
</reference>
<dbReference type="Proteomes" id="UP001159427">
    <property type="component" value="Unassembled WGS sequence"/>
</dbReference>
<comment type="caution">
    <text evidence="10">The sequence shown here is derived from an EMBL/GenBank/DDBJ whole genome shotgun (WGS) entry which is preliminary data.</text>
</comment>
<name>A0ABN8QW78_9CNID</name>
<evidence type="ECO:0000256" key="8">
    <source>
        <dbReference type="SAM" id="MobiDB-lite"/>
    </source>
</evidence>
<evidence type="ECO:0000256" key="1">
    <source>
        <dbReference type="ARBA" id="ARBA00006576"/>
    </source>
</evidence>
<proteinExistence type="inferred from homology"/>
<accession>A0ABN8QW78</accession>
<protein>
    <recommendedName>
        <fullName evidence="7">dCMP deaminase</fullName>
        <ecNumber evidence="6">3.5.4.12</ecNumber>
    </recommendedName>
    <alternativeName>
        <fullName evidence="7">dCMP deaminase</fullName>
    </alternativeName>
</protein>
<gene>
    <name evidence="10" type="ORF">PEVE_00007440</name>
</gene>
<keyword evidence="11" id="KW-1185">Reference proteome</keyword>
<sequence>MKVQPASTEVDETDVMLMKLAVLVASRSELSTQGKPSVGCIIYRYGDPSLPSFFSLGWNGFVKNKSKIDLHLAGESDQKKQKKLFQNCCLHAEMKAVLFSNCTLKKAIVYVTHMPCSNCAKVLCEAGVRRVYYLFLKKDSNIDPFTANKTTSCICFPRRDLILEDFGLEKLEQWGITHGDTDSKSKPEDCESYVGTEDHN</sequence>
<evidence type="ECO:0000256" key="3">
    <source>
        <dbReference type="ARBA" id="ARBA00022727"/>
    </source>
</evidence>
<dbReference type="InterPro" id="IPR002125">
    <property type="entry name" value="CMP_dCMP_dom"/>
</dbReference>
<dbReference type="EC" id="3.5.4.12" evidence="6"/>
<dbReference type="PANTHER" id="PTHR11086:SF18">
    <property type="entry name" value="DEOXYCYTIDYLATE DEAMINASE"/>
    <property type="match status" value="1"/>
</dbReference>
<evidence type="ECO:0000313" key="11">
    <source>
        <dbReference type="Proteomes" id="UP001159427"/>
    </source>
</evidence>
<evidence type="ECO:0000256" key="2">
    <source>
        <dbReference type="ARBA" id="ARBA00022723"/>
    </source>
</evidence>
<dbReference type="PROSITE" id="PS51747">
    <property type="entry name" value="CYT_DCMP_DEAMINASES_2"/>
    <property type="match status" value="1"/>
</dbReference>
<dbReference type="InterPro" id="IPR016192">
    <property type="entry name" value="APOBEC/CMP_deaminase_Zn-bd"/>
</dbReference>
<dbReference type="EMBL" id="CALNXI010001499">
    <property type="protein sequence ID" value="CAH3170787.1"/>
    <property type="molecule type" value="Genomic_DNA"/>
</dbReference>
<dbReference type="InterPro" id="IPR016193">
    <property type="entry name" value="Cytidine_deaminase-like"/>
</dbReference>
<evidence type="ECO:0000256" key="6">
    <source>
        <dbReference type="ARBA" id="ARBA00038938"/>
    </source>
</evidence>
<feature type="compositionally biased region" description="Basic and acidic residues" evidence="8">
    <location>
        <begin position="179"/>
        <end position="189"/>
    </location>
</feature>
<dbReference type="SUPFAM" id="SSF53927">
    <property type="entry name" value="Cytidine deaminase-like"/>
    <property type="match status" value="1"/>
</dbReference>
<dbReference type="Gene3D" id="3.40.140.10">
    <property type="entry name" value="Cytidine Deaminase, domain 2"/>
    <property type="match status" value="1"/>
</dbReference>